<dbReference type="Pfam" id="PF01042">
    <property type="entry name" value="Ribonuc_L-PSP"/>
    <property type="match status" value="1"/>
</dbReference>
<dbReference type="InterPro" id="IPR019897">
    <property type="entry name" value="RidA_CS"/>
</dbReference>
<sequence length="186" mass="19511">MAWLAARSFSARAAYFGALRTQAPLASVAGSNLMHSSPNHSRPPPPHNNGPSPRPIKEAVATPKAPPALGPYNQAIKANNFLFVSGCSGRVAETGEFIGPGIEEQTGQVLKNMGEILKAGGVSFASVVKTTVMLADLKDFKKVNEIYGKHFPAPYPARATIQVAALPVGAKIEIDCIAALPHGHGH</sequence>
<comment type="similarity">
    <text evidence="1">Belongs to the RutC family.</text>
</comment>
<dbReference type="Proteomes" id="UP000195402">
    <property type="component" value="Unassembled WGS sequence"/>
</dbReference>
<dbReference type="GO" id="GO:0005829">
    <property type="term" value="C:cytosol"/>
    <property type="evidence" value="ECO:0007669"/>
    <property type="project" value="TreeGrafter"/>
</dbReference>
<dbReference type="SUPFAM" id="SSF55298">
    <property type="entry name" value="YjgF-like"/>
    <property type="match status" value="1"/>
</dbReference>
<dbReference type="PANTHER" id="PTHR11803">
    <property type="entry name" value="2-IMINOBUTANOATE/2-IMINOPROPANOATE DEAMINASE RIDA"/>
    <property type="match status" value="1"/>
</dbReference>
<evidence type="ECO:0000256" key="2">
    <source>
        <dbReference type="SAM" id="MobiDB-lite"/>
    </source>
</evidence>
<accession>A0A200QJ66</accession>
<dbReference type="InParanoid" id="A0A200QJ66"/>
<name>A0A200QJ66_MACCD</name>
<evidence type="ECO:0000313" key="4">
    <source>
        <dbReference type="Proteomes" id="UP000195402"/>
    </source>
</evidence>
<dbReference type="FunFam" id="3.30.1330.40:FF:000006">
    <property type="entry name" value="Reactive Intermediate Deaminase A, chloroplastic"/>
    <property type="match status" value="1"/>
</dbReference>
<comment type="caution">
    <text evidence="3">The sequence shown here is derived from an EMBL/GenBank/DDBJ whole genome shotgun (WGS) entry which is preliminary data.</text>
</comment>
<evidence type="ECO:0000313" key="3">
    <source>
        <dbReference type="EMBL" id="OVA10540.1"/>
    </source>
</evidence>
<protein>
    <submittedName>
        <fullName evidence="3">YjgF/Yer057p/UK114 family</fullName>
    </submittedName>
</protein>
<dbReference type="InterPro" id="IPR006175">
    <property type="entry name" value="YjgF/YER057c/UK114"/>
</dbReference>
<keyword evidence="4" id="KW-1185">Reference proteome</keyword>
<dbReference type="EMBL" id="MVGT01001898">
    <property type="protein sequence ID" value="OVA10540.1"/>
    <property type="molecule type" value="Genomic_DNA"/>
</dbReference>
<proteinExistence type="inferred from homology"/>
<dbReference type="PROSITE" id="PS01094">
    <property type="entry name" value="UPF0076"/>
    <property type="match status" value="1"/>
</dbReference>
<dbReference type="NCBIfam" id="TIGR00004">
    <property type="entry name" value="Rid family detoxifying hydrolase"/>
    <property type="match status" value="1"/>
</dbReference>
<dbReference type="OMA" id="ECTAYLN"/>
<gene>
    <name evidence="3" type="ORF">BVC80_8987g11</name>
</gene>
<feature type="compositionally biased region" description="Pro residues" evidence="2">
    <location>
        <begin position="41"/>
        <end position="54"/>
    </location>
</feature>
<dbReference type="PANTHER" id="PTHR11803:SF39">
    <property type="entry name" value="2-IMINOBUTANOATE_2-IMINOPROPANOATE DEAMINASE"/>
    <property type="match status" value="1"/>
</dbReference>
<dbReference type="OrthoDB" id="309640at2759"/>
<dbReference type="CDD" id="cd00448">
    <property type="entry name" value="YjgF_YER057c_UK114_family"/>
    <property type="match status" value="1"/>
</dbReference>
<dbReference type="Gene3D" id="3.30.1330.40">
    <property type="entry name" value="RutC-like"/>
    <property type="match status" value="1"/>
</dbReference>
<dbReference type="GO" id="GO:0005739">
    <property type="term" value="C:mitochondrion"/>
    <property type="evidence" value="ECO:0007669"/>
    <property type="project" value="TreeGrafter"/>
</dbReference>
<dbReference type="InterPro" id="IPR006056">
    <property type="entry name" value="RidA"/>
</dbReference>
<evidence type="ECO:0000256" key="1">
    <source>
        <dbReference type="ARBA" id="ARBA00010552"/>
    </source>
</evidence>
<dbReference type="AlphaFoldDB" id="A0A200QJ66"/>
<dbReference type="InterPro" id="IPR035959">
    <property type="entry name" value="RutC-like_sf"/>
</dbReference>
<dbReference type="GO" id="GO:0019239">
    <property type="term" value="F:deaminase activity"/>
    <property type="evidence" value="ECO:0007669"/>
    <property type="project" value="TreeGrafter"/>
</dbReference>
<reference evidence="3 4" key="1">
    <citation type="journal article" date="2017" name="Mol. Plant">
        <title>The Genome of Medicinal Plant Macleaya cordata Provides New Insights into Benzylisoquinoline Alkaloids Metabolism.</title>
        <authorList>
            <person name="Liu X."/>
            <person name="Liu Y."/>
            <person name="Huang P."/>
            <person name="Ma Y."/>
            <person name="Qing Z."/>
            <person name="Tang Q."/>
            <person name="Cao H."/>
            <person name="Cheng P."/>
            <person name="Zheng Y."/>
            <person name="Yuan Z."/>
            <person name="Zhou Y."/>
            <person name="Liu J."/>
            <person name="Tang Z."/>
            <person name="Zhuo Y."/>
            <person name="Zhang Y."/>
            <person name="Yu L."/>
            <person name="Huang J."/>
            <person name="Yang P."/>
            <person name="Peng Q."/>
            <person name="Zhang J."/>
            <person name="Jiang W."/>
            <person name="Zhang Z."/>
            <person name="Lin K."/>
            <person name="Ro D.K."/>
            <person name="Chen X."/>
            <person name="Xiong X."/>
            <person name="Shang Y."/>
            <person name="Huang S."/>
            <person name="Zeng J."/>
        </authorList>
    </citation>
    <scope>NUCLEOTIDE SEQUENCE [LARGE SCALE GENOMIC DNA]</scope>
    <source>
        <strain evidence="4">cv. BLH2017</strain>
        <tissue evidence="3">Root</tissue>
    </source>
</reference>
<feature type="region of interest" description="Disordered" evidence="2">
    <location>
        <begin position="30"/>
        <end position="64"/>
    </location>
</feature>
<organism evidence="3 4">
    <name type="scientific">Macleaya cordata</name>
    <name type="common">Five-seeded plume-poppy</name>
    <name type="synonym">Bocconia cordata</name>
    <dbReference type="NCBI Taxonomy" id="56857"/>
    <lineage>
        <taxon>Eukaryota</taxon>
        <taxon>Viridiplantae</taxon>
        <taxon>Streptophyta</taxon>
        <taxon>Embryophyta</taxon>
        <taxon>Tracheophyta</taxon>
        <taxon>Spermatophyta</taxon>
        <taxon>Magnoliopsida</taxon>
        <taxon>Ranunculales</taxon>
        <taxon>Papaveraceae</taxon>
        <taxon>Papaveroideae</taxon>
        <taxon>Macleaya</taxon>
    </lineage>
</organism>
<dbReference type="STRING" id="56857.A0A200QJ66"/>